<dbReference type="RefSeq" id="WP_311669852.1">
    <property type="nucleotide sequence ID" value="NZ_JAVREO010000019.1"/>
</dbReference>
<dbReference type="Proteomes" id="UP001183410">
    <property type="component" value="Unassembled WGS sequence"/>
</dbReference>
<evidence type="ECO:0000313" key="1">
    <source>
        <dbReference type="EMBL" id="MDT0269774.1"/>
    </source>
</evidence>
<gene>
    <name evidence="1" type="ORF">RM844_26160</name>
</gene>
<name>A0ABU2JXT2_9ACTN</name>
<evidence type="ECO:0000313" key="2">
    <source>
        <dbReference type="Proteomes" id="UP001183410"/>
    </source>
</evidence>
<organism evidence="1 2">
    <name type="scientific">Streptomyces chisholmiae</name>
    <dbReference type="NCBI Taxonomy" id="3075540"/>
    <lineage>
        <taxon>Bacteria</taxon>
        <taxon>Bacillati</taxon>
        <taxon>Actinomycetota</taxon>
        <taxon>Actinomycetes</taxon>
        <taxon>Kitasatosporales</taxon>
        <taxon>Streptomycetaceae</taxon>
        <taxon>Streptomyces</taxon>
    </lineage>
</organism>
<proteinExistence type="predicted"/>
<dbReference type="InterPro" id="IPR027417">
    <property type="entry name" value="P-loop_NTPase"/>
</dbReference>
<comment type="caution">
    <text evidence="1">The sequence shown here is derived from an EMBL/GenBank/DDBJ whole genome shotgun (WGS) entry which is preliminary data.</text>
</comment>
<reference evidence="2" key="1">
    <citation type="submission" date="2023-07" db="EMBL/GenBank/DDBJ databases">
        <title>30 novel species of actinomycetes from the DSMZ collection.</title>
        <authorList>
            <person name="Nouioui I."/>
        </authorList>
    </citation>
    <scope>NUCLEOTIDE SEQUENCE [LARGE SCALE GENOMIC DNA]</scope>
    <source>
        <strain evidence="2">DSM 44915</strain>
    </source>
</reference>
<protein>
    <submittedName>
        <fullName evidence="1">Uncharacterized protein</fullName>
    </submittedName>
</protein>
<dbReference type="EMBL" id="JAVREO010000019">
    <property type="protein sequence ID" value="MDT0269774.1"/>
    <property type="molecule type" value="Genomic_DNA"/>
</dbReference>
<accession>A0ABU2JXT2</accession>
<dbReference type="Gene3D" id="3.40.50.300">
    <property type="entry name" value="P-loop containing nucleotide triphosphate hydrolases"/>
    <property type="match status" value="1"/>
</dbReference>
<sequence>MAGSRLRVDPATRARLGPGTLAELRRALRPVDCQTCGRRFSRWDAAALAVEAADQDAVASLHHRGCRSPSWRELQTPDRFTRLPHQTWRARLLWTAAHGHDDLTFLVNPSYETARLTCDGGRWRVATLDLFAHRGLGRGLLDGVSPLPSLSAVVDTDRLAVDVVSLDGTVLERWDIGGSAFPQEAARVLAGKDWLTIAVTTAIDVGEQARHNPMRLLLDTRQVRLGAAAVRYTEAAQRPRTTDFGDEDRWIRRVALTSEVVRRATGVEVDKAVIAAALASCHGDGEPITRLAPEDRTRAAAILTVPYTAHNSGGAHVMAADPSAAAAYHRLFSALSEITGTSAALLTREPATEEILTEFGADIVIGTPEQFLATHLRHRRNTGDWGPDGTRAHLALVAGADVRQRVGGLIARYPRTAIV</sequence>
<keyword evidence="2" id="KW-1185">Reference proteome</keyword>